<accession>A0A934TPP8</accession>
<dbReference type="EMBL" id="JAEPWM010000001">
    <property type="protein sequence ID" value="MBK6005276.1"/>
    <property type="molecule type" value="Genomic_DNA"/>
</dbReference>
<proteinExistence type="predicted"/>
<organism evidence="2 3">
    <name type="scientific">Ramlibacter ginsenosidimutans</name>
    <dbReference type="NCBI Taxonomy" id="502333"/>
    <lineage>
        <taxon>Bacteria</taxon>
        <taxon>Pseudomonadati</taxon>
        <taxon>Pseudomonadota</taxon>
        <taxon>Betaproteobacteria</taxon>
        <taxon>Burkholderiales</taxon>
        <taxon>Comamonadaceae</taxon>
        <taxon>Ramlibacter</taxon>
    </lineage>
</organism>
<evidence type="ECO:0000313" key="2">
    <source>
        <dbReference type="EMBL" id="MBK6005276.1"/>
    </source>
</evidence>
<protein>
    <recommendedName>
        <fullName evidence="4">Spore coat protein U domain-containing protein</fullName>
    </recommendedName>
</protein>
<dbReference type="Proteomes" id="UP000630528">
    <property type="component" value="Unassembled WGS sequence"/>
</dbReference>
<feature type="chain" id="PRO_5037734917" description="Spore coat protein U domain-containing protein" evidence="1">
    <location>
        <begin position="26"/>
        <end position="163"/>
    </location>
</feature>
<gene>
    <name evidence="2" type="ORF">JJB11_04155</name>
</gene>
<evidence type="ECO:0008006" key="4">
    <source>
        <dbReference type="Google" id="ProtNLM"/>
    </source>
</evidence>
<reference evidence="2" key="2">
    <citation type="submission" date="2021-01" db="EMBL/GenBank/DDBJ databases">
        <authorList>
            <person name="Kang M."/>
        </authorList>
    </citation>
    <scope>NUCLEOTIDE SEQUENCE</scope>
    <source>
        <strain evidence="2">KACC 17527</strain>
    </source>
</reference>
<comment type="caution">
    <text evidence="2">The sequence shown here is derived from an EMBL/GenBank/DDBJ whole genome shotgun (WGS) entry which is preliminary data.</text>
</comment>
<dbReference type="RefSeq" id="WP_201166623.1">
    <property type="nucleotide sequence ID" value="NZ_JAEPWM010000001.1"/>
</dbReference>
<keyword evidence="1" id="KW-0732">Signal</keyword>
<evidence type="ECO:0000313" key="3">
    <source>
        <dbReference type="Proteomes" id="UP000630528"/>
    </source>
</evidence>
<name>A0A934TPP8_9BURK</name>
<evidence type="ECO:0000256" key="1">
    <source>
        <dbReference type="SAM" id="SignalP"/>
    </source>
</evidence>
<keyword evidence="3" id="KW-1185">Reference proteome</keyword>
<feature type="signal peptide" evidence="1">
    <location>
        <begin position="1"/>
        <end position="25"/>
    </location>
</feature>
<dbReference type="AlphaFoldDB" id="A0A934TPP8"/>
<reference evidence="2" key="1">
    <citation type="journal article" date="2012" name="J. Microbiol. Biotechnol.">
        <title>Ramlibacter ginsenosidimutans sp. nov., with ginsenoside-converting activity.</title>
        <authorList>
            <person name="Wang L."/>
            <person name="An D.S."/>
            <person name="Kim S.G."/>
            <person name="Jin F.X."/>
            <person name="Kim S.C."/>
            <person name="Lee S.T."/>
            <person name="Im W.T."/>
        </authorList>
    </citation>
    <scope>NUCLEOTIDE SEQUENCE</scope>
    <source>
        <strain evidence="2">KACC 17527</strain>
    </source>
</reference>
<sequence length="163" mass="15884">MKVFKLIRIAGIAATALALASGASAQTLLNSANVSVSVNLTSQCKLSAAAPTLAVDFGTYTAFGAATTPNPSMTFDVLCTRGFGASPTITWDANAGAGVISGLAYSLSLANSATVPGTAATATVGATPATLTFKLSGTMASGQAGDNAGAGAQTATRTVTLAF</sequence>